<proteinExistence type="predicted"/>
<dbReference type="OrthoDB" id="6620093at2"/>
<dbReference type="Gene3D" id="3.40.50.2000">
    <property type="entry name" value="Glycogen Phosphorylase B"/>
    <property type="match status" value="1"/>
</dbReference>
<name>A0A3S0KA50_9DEIO</name>
<comment type="caution">
    <text evidence="2">The sequence shown here is derived from an EMBL/GenBank/DDBJ whole genome shotgun (WGS) entry which is preliminary data.</text>
</comment>
<reference evidence="2 3" key="1">
    <citation type="submission" date="2018-12" db="EMBL/GenBank/DDBJ databases">
        <title>Deinococcus radiophilus ATCC 27603 genome sequencing and assembly.</title>
        <authorList>
            <person name="Maclea K.S."/>
            <person name="Maynard C.R."/>
        </authorList>
    </citation>
    <scope>NUCLEOTIDE SEQUENCE [LARGE SCALE GENOMIC DNA]</scope>
    <source>
        <strain evidence="2 3">ATCC 27603</strain>
    </source>
</reference>
<sequence>MNILLATQPIAGHVWPMAALACELAARGHTLRWYTGHRYAAQVQQAGAFFGPFIHAREDDAADFKMSPGREGQAPGLKRLLFEVREVFVGQIEGQVHDLRGLRHIASQRRSIYELARMSRPEVRPVRRSEIAPPRPQDVSPGSRHWQQLSQPWRPE</sequence>
<gene>
    <name evidence="2" type="ORF">EJ104_08915</name>
</gene>
<dbReference type="EMBL" id="RXPE01000018">
    <property type="protein sequence ID" value="RTR26106.1"/>
    <property type="molecule type" value="Genomic_DNA"/>
</dbReference>
<organism evidence="2 3">
    <name type="scientific">Deinococcus radiophilus</name>
    <dbReference type="NCBI Taxonomy" id="32062"/>
    <lineage>
        <taxon>Bacteria</taxon>
        <taxon>Thermotogati</taxon>
        <taxon>Deinococcota</taxon>
        <taxon>Deinococci</taxon>
        <taxon>Deinococcales</taxon>
        <taxon>Deinococcaceae</taxon>
        <taxon>Deinococcus</taxon>
    </lineage>
</organism>
<accession>A0A3S0KA50</accession>
<dbReference type="Proteomes" id="UP000277766">
    <property type="component" value="Unassembled WGS sequence"/>
</dbReference>
<dbReference type="AlphaFoldDB" id="A0A3S0KA50"/>
<evidence type="ECO:0000256" key="1">
    <source>
        <dbReference type="SAM" id="MobiDB-lite"/>
    </source>
</evidence>
<protein>
    <recommendedName>
        <fullName evidence="4">Glycosyltransferase family 28 N-terminal domain-containing protein</fullName>
    </recommendedName>
</protein>
<evidence type="ECO:0000313" key="2">
    <source>
        <dbReference type="EMBL" id="RTR26106.1"/>
    </source>
</evidence>
<evidence type="ECO:0008006" key="4">
    <source>
        <dbReference type="Google" id="ProtNLM"/>
    </source>
</evidence>
<dbReference type="RefSeq" id="WP_126352379.1">
    <property type="nucleotide sequence ID" value="NZ_CP086381.1"/>
</dbReference>
<feature type="compositionally biased region" description="Polar residues" evidence="1">
    <location>
        <begin position="145"/>
        <end position="156"/>
    </location>
</feature>
<feature type="region of interest" description="Disordered" evidence="1">
    <location>
        <begin position="124"/>
        <end position="156"/>
    </location>
</feature>
<keyword evidence="3" id="KW-1185">Reference proteome</keyword>
<evidence type="ECO:0000313" key="3">
    <source>
        <dbReference type="Proteomes" id="UP000277766"/>
    </source>
</evidence>
<dbReference type="SUPFAM" id="SSF53756">
    <property type="entry name" value="UDP-Glycosyltransferase/glycogen phosphorylase"/>
    <property type="match status" value="1"/>
</dbReference>